<evidence type="ECO:0000259" key="6">
    <source>
        <dbReference type="Pfam" id="PF08281"/>
    </source>
</evidence>
<organism evidence="7 8">
    <name type="scientific">Maledivibacter halophilus</name>
    <dbReference type="NCBI Taxonomy" id="36842"/>
    <lineage>
        <taxon>Bacteria</taxon>
        <taxon>Bacillati</taxon>
        <taxon>Bacillota</taxon>
        <taxon>Clostridia</taxon>
        <taxon>Peptostreptococcales</taxon>
        <taxon>Caminicellaceae</taxon>
        <taxon>Maledivibacter</taxon>
    </lineage>
</organism>
<dbReference type="STRING" id="36842.SAMN02194393_04967"/>
<dbReference type="NCBIfam" id="TIGR02937">
    <property type="entry name" value="sigma70-ECF"/>
    <property type="match status" value="1"/>
</dbReference>
<accession>A0A1T5MLD3</accession>
<evidence type="ECO:0000259" key="5">
    <source>
        <dbReference type="Pfam" id="PF04542"/>
    </source>
</evidence>
<dbReference type="Pfam" id="PF08281">
    <property type="entry name" value="Sigma70_r4_2"/>
    <property type="match status" value="1"/>
</dbReference>
<dbReference type="InterPro" id="IPR013249">
    <property type="entry name" value="RNA_pol_sigma70_r4_t2"/>
</dbReference>
<feature type="domain" description="RNA polymerase sigma factor 70 region 4 type 2" evidence="6">
    <location>
        <begin position="132"/>
        <end position="177"/>
    </location>
</feature>
<dbReference type="SUPFAM" id="SSF88659">
    <property type="entry name" value="Sigma3 and sigma4 domains of RNA polymerase sigma factors"/>
    <property type="match status" value="1"/>
</dbReference>
<dbReference type="InterPro" id="IPR039425">
    <property type="entry name" value="RNA_pol_sigma-70-like"/>
</dbReference>
<dbReference type="CDD" id="cd06171">
    <property type="entry name" value="Sigma70_r4"/>
    <property type="match status" value="1"/>
</dbReference>
<dbReference type="Proteomes" id="UP000190285">
    <property type="component" value="Unassembled WGS sequence"/>
</dbReference>
<dbReference type="Pfam" id="PF04542">
    <property type="entry name" value="Sigma70_r2"/>
    <property type="match status" value="1"/>
</dbReference>
<gene>
    <name evidence="7" type="ORF">SAMN02194393_04967</name>
</gene>
<dbReference type="GO" id="GO:0003677">
    <property type="term" value="F:DNA binding"/>
    <property type="evidence" value="ECO:0007669"/>
    <property type="project" value="InterPro"/>
</dbReference>
<dbReference type="AlphaFoldDB" id="A0A1T5MLD3"/>
<dbReference type="RefSeq" id="WP_079495563.1">
    <property type="nucleotide sequence ID" value="NZ_FUZT01000018.1"/>
</dbReference>
<dbReference type="InterPro" id="IPR014284">
    <property type="entry name" value="RNA_pol_sigma-70_dom"/>
</dbReference>
<protein>
    <submittedName>
        <fullName evidence="7">RNA polymerase sigma-70 factor, ECF subfamily</fullName>
    </submittedName>
</protein>
<keyword evidence="8" id="KW-1185">Reference proteome</keyword>
<dbReference type="GO" id="GO:0016987">
    <property type="term" value="F:sigma factor activity"/>
    <property type="evidence" value="ECO:0007669"/>
    <property type="project" value="UniProtKB-KW"/>
</dbReference>
<dbReference type="GO" id="GO:0006352">
    <property type="term" value="P:DNA-templated transcription initiation"/>
    <property type="evidence" value="ECO:0007669"/>
    <property type="project" value="InterPro"/>
</dbReference>
<dbReference type="InterPro" id="IPR013324">
    <property type="entry name" value="RNA_pol_sigma_r3/r4-like"/>
</dbReference>
<comment type="similarity">
    <text evidence="1">Belongs to the sigma-70 factor family. ECF subfamily.</text>
</comment>
<keyword evidence="3" id="KW-0731">Sigma factor</keyword>
<dbReference type="OrthoDB" id="9784984at2"/>
<evidence type="ECO:0000256" key="4">
    <source>
        <dbReference type="ARBA" id="ARBA00023163"/>
    </source>
</evidence>
<reference evidence="8" key="1">
    <citation type="submission" date="2017-02" db="EMBL/GenBank/DDBJ databases">
        <authorList>
            <person name="Varghese N."/>
            <person name="Submissions S."/>
        </authorList>
    </citation>
    <scope>NUCLEOTIDE SEQUENCE [LARGE SCALE GENOMIC DNA]</scope>
    <source>
        <strain evidence="8">M1</strain>
    </source>
</reference>
<keyword evidence="2" id="KW-0805">Transcription regulation</keyword>
<evidence type="ECO:0000256" key="3">
    <source>
        <dbReference type="ARBA" id="ARBA00023082"/>
    </source>
</evidence>
<feature type="domain" description="RNA polymerase sigma-70 region 2" evidence="5">
    <location>
        <begin position="22"/>
        <end position="87"/>
    </location>
</feature>
<proteinExistence type="inferred from homology"/>
<evidence type="ECO:0000256" key="1">
    <source>
        <dbReference type="ARBA" id="ARBA00010641"/>
    </source>
</evidence>
<keyword evidence="4" id="KW-0804">Transcription</keyword>
<evidence type="ECO:0000313" key="7">
    <source>
        <dbReference type="EMBL" id="SKC89006.1"/>
    </source>
</evidence>
<dbReference type="InterPro" id="IPR013325">
    <property type="entry name" value="RNA_pol_sigma_r2"/>
</dbReference>
<name>A0A1T5MLD3_9FIRM</name>
<dbReference type="InterPro" id="IPR036388">
    <property type="entry name" value="WH-like_DNA-bd_sf"/>
</dbReference>
<dbReference type="Gene3D" id="1.10.10.10">
    <property type="entry name" value="Winged helix-like DNA-binding domain superfamily/Winged helix DNA-binding domain"/>
    <property type="match status" value="1"/>
</dbReference>
<dbReference type="PANTHER" id="PTHR43133:SF60">
    <property type="entry name" value="RNA POLYMERASE SIGMA FACTOR SIGV"/>
    <property type="match status" value="1"/>
</dbReference>
<evidence type="ECO:0000256" key="2">
    <source>
        <dbReference type="ARBA" id="ARBA00023015"/>
    </source>
</evidence>
<sequence>MDENDIIIKVQRGNTEAFSSIVDLYKNRVFACAYKFTNDYSEAQDLSQEIFIKIFNNISSFRFESSLSTWIYKIATNKCIDYKRKKKIEISSFNEAYKYEGLPDIKLSSKDSSPEEIVISDEKQREVHKVVYDLPERYKTVIIMYHFNELSYREISKILKVPEKTVETRLYRARQLLKKKFSNKSSGGEKGWNAKKY</sequence>
<dbReference type="SUPFAM" id="SSF88946">
    <property type="entry name" value="Sigma2 domain of RNA polymerase sigma factors"/>
    <property type="match status" value="1"/>
</dbReference>
<evidence type="ECO:0000313" key="8">
    <source>
        <dbReference type="Proteomes" id="UP000190285"/>
    </source>
</evidence>
<dbReference type="Gene3D" id="1.10.1740.10">
    <property type="match status" value="1"/>
</dbReference>
<dbReference type="InterPro" id="IPR007627">
    <property type="entry name" value="RNA_pol_sigma70_r2"/>
</dbReference>
<dbReference type="PANTHER" id="PTHR43133">
    <property type="entry name" value="RNA POLYMERASE ECF-TYPE SIGMA FACTO"/>
    <property type="match status" value="1"/>
</dbReference>
<dbReference type="EMBL" id="FUZT01000018">
    <property type="protein sequence ID" value="SKC89006.1"/>
    <property type="molecule type" value="Genomic_DNA"/>
</dbReference>